<evidence type="ECO:0000313" key="3">
    <source>
        <dbReference type="EMBL" id="KAF2884138.1"/>
    </source>
</evidence>
<dbReference type="AlphaFoldDB" id="A0A8K0CBC7"/>
<organism evidence="3 4">
    <name type="scientific">Ignelater luminosus</name>
    <name type="common">Cucubano</name>
    <name type="synonym">Pyrophorus luminosus</name>
    <dbReference type="NCBI Taxonomy" id="2038154"/>
    <lineage>
        <taxon>Eukaryota</taxon>
        <taxon>Metazoa</taxon>
        <taxon>Ecdysozoa</taxon>
        <taxon>Arthropoda</taxon>
        <taxon>Hexapoda</taxon>
        <taxon>Insecta</taxon>
        <taxon>Pterygota</taxon>
        <taxon>Neoptera</taxon>
        <taxon>Endopterygota</taxon>
        <taxon>Coleoptera</taxon>
        <taxon>Polyphaga</taxon>
        <taxon>Elateriformia</taxon>
        <taxon>Elateroidea</taxon>
        <taxon>Elateridae</taxon>
        <taxon>Agrypninae</taxon>
        <taxon>Pyrophorini</taxon>
        <taxon>Ignelater</taxon>
    </lineage>
</organism>
<sequence>MTKENLTRKVFEAKPEGRNRKRKYLGAESEKGCGTKGTLNSNFSYFIVIKPVASEDITEKVLRTLWINKMLENIKNILLISDKNLDKLFEMADKIAEINPHLEICPIVAQNNTRDENISLEIAELRKLIASLQVRERSYDRNCNATRSCSSRSRSRKRYNANGKLCYYKTYKLYAANNTEVLTLGSRILSLDLGLHKQFQWPFIVTKVERGILGADFLNEFNLLVNIKQGRLLDGATKLSARVYSRPKQLDSAKLEIAKQEFQFMLDNGIVCPPESSWASALHMENKENKTARPCGDYSRWNDLTVPDRYSIPRIENLYHILKGKTNFSKIDLFKAYYQIPIVEEDKEKTAIITCFGLYEHNVVSCRLRNASSTFQRFVNEVFYERNFLFPYLDDILVASASLAEHRYHLQQVLDRLNNYGFHINISKSVLGIHELEFLGYQITKNGSKPLPDKVEAILNYKLPETVQNTKKRDKKKINWTKESKSCFEQCKQDLATAAMLTFPDPRSPLDLCTNASELAIGAVLQQYEGDGWEPITVLKRN</sequence>
<evidence type="ECO:0000256" key="1">
    <source>
        <dbReference type="ARBA" id="ARBA00023268"/>
    </source>
</evidence>
<proteinExistence type="predicted"/>
<dbReference type="PANTHER" id="PTHR37984">
    <property type="entry name" value="PROTEIN CBG26694"/>
    <property type="match status" value="1"/>
</dbReference>
<dbReference type="GO" id="GO:0071897">
    <property type="term" value="P:DNA biosynthetic process"/>
    <property type="evidence" value="ECO:0007669"/>
    <property type="project" value="UniProtKB-ARBA"/>
</dbReference>
<feature type="domain" description="Reverse transcriptase" evidence="2">
    <location>
        <begin position="266"/>
        <end position="443"/>
    </location>
</feature>
<dbReference type="InterPro" id="IPR050951">
    <property type="entry name" value="Retrovirus_Pol_polyprotein"/>
</dbReference>
<dbReference type="InterPro" id="IPR043128">
    <property type="entry name" value="Rev_trsase/Diguanyl_cyclase"/>
</dbReference>
<accession>A0A8K0CBC7</accession>
<gene>
    <name evidence="3" type="ORF">ILUMI_22027</name>
</gene>
<evidence type="ECO:0000313" key="4">
    <source>
        <dbReference type="Proteomes" id="UP000801492"/>
    </source>
</evidence>
<dbReference type="InterPro" id="IPR041577">
    <property type="entry name" value="RT_RNaseH_2"/>
</dbReference>
<dbReference type="Gene3D" id="3.10.10.10">
    <property type="entry name" value="HIV Type 1 Reverse Transcriptase, subunit A, domain 1"/>
    <property type="match status" value="1"/>
</dbReference>
<protein>
    <recommendedName>
        <fullName evidence="2">Reverse transcriptase domain-containing protein</fullName>
    </recommendedName>
</protein>
<dbReference type="Proteomes" id="UP000801492">
    <property type="component" value="Unassembled WGS sequence"/>
</dbReference>
<evidence type="ECO:0000259" key="2">
    <source>
        <dbReference type="PROSITE" id="PS50878"/>
    </source>
</evidence>
<dbReference type="SUPFAM" id="SSF56672">
    <property type="entry name" value="DNA/RNA polymerases"/>
    <property type="match status" value="1"/>
</dbReference>
<dbReference type="CDD" id="cd01647">
    <property type="entry name" value="RT_LTR"/>
    <property type="match status" value="1"/>
</dbReference>
<dbReference type="InterPro" id="IPR043502">
    <property type="entry name" value="DNA/RNA_pol_sf"/>
</dbReference>
<dbReference type="Gene3D" id="3.30.70.270">
    <property type="match status" value="1"/>
</dbReference>
<dbReference type="GO" id="GO:0003824">
    <property type="term" value="F:catalytic activity"/>
    <property type="evidence" value="ECO:0007669"/>
    <property type="project" value="UniProtKB-KW"/>
</dbReference>
<comment type="caution">
    <text evidence="3">The sequence shown here is derived from an EMBL/GenBank/DDBJ whole genome shotgun (WGS) entry which is preliminary data.</text>
</comment>
<dbReference type="OrthoDB" id="6766760at2759"/>
<name>A0A8K0CBC7_IGNLU</name>
<dbReference type="Pfam" id="PF17919">
    <property type="entry name" value="RT_RNaseH_2"/>
    <property type="match status" value="1"/>
</dbReference>
<dbReference type="PANTHER" id="PTHR37984:SF5">
    <property type="entry name" value="PROTEIN NYNRIN-LIKE"/>
    <property type="match status" value="1"/>
</dbReference>
<keyword evidence="1" id="KW-0511">Multifunctional enzyme</keyword>
<dbReference type="EMBL" id="VTPC01090219">
    <property type="protein sequence ID" value="KAF2884138.1"/>
    <property type="molecule type" value="Genomic_DNA"/>
</dbReference>
<dbReference type="Pfam" id="PF00078">
    <property type="entry name" value="RVT_1"/>
    <property type="match status" value="1"/>
</dbReference>
<dbReference type="PROSITE" id="PS50878">
    <property type="entry name" value="RT_POL"/>
    <property type="match status" value="1"/>
</dbReference>
<keyword evidence="4" id="KW-1185">Reference proteome</keyword>
<dbReference type="InterPro" id="IPR000477">
    <property type="entry name" value="RT_dom"/>
</dbReference>
<reference evidence="3" key="1">
    <citation type="submission" date="2019-08" db="EMBL/GenBank/DDBJ databases">
        <title>The genome of the North American firefly Photinus pyralis.</title>
        <authorList>
            <consortium name="Photinus pyralis genome working group"/>
            <person name="Fallon T.R."/>
            <person name="Sander Lower S.E."/>
            <person name="Weng J.-K."/>
        </authorList>
    </citation>
    <scope>NUCLEOTIDE SEQUENCE</scope>
    <source>
        <strain evidence="3">TRF0915ILg1</strain>
        <tissue evidence="3">Whole body</tissue>
    </source>
</reference>